<organism evidence="6 7">
    <name type="scientific">Huiozyma naganishii (strain ATCC MYA-139 / BCRC 22969 / CBS 8797 / KCTC 17520 / NBRC 10181 / NCYC 3082 / Yp74L-3)</name>
    <name type="common">Yeast</name>
    <name type="synonym">Kazachstania naganishii</name>
    <dbReference type="NCBI Taxonomy" id="1071383"/>
    <lineage>
        <taxon>Eukaryota</taxon>
        <taxon>Fungi</taxon>
        <taxon>Dikarya</taxon>
        <taxon>Ascomycota</taxon>
        <taxon>Saccharomycotina</taxon>
        <taxon>Saccharomycetes</taxon>
        <taxon>Saccharomycetales</taxon>
        <taxon>Saccharomycetaceae</taxon>
        <taxon>Huiozyma</taxon>
    </lineage>
</organism>
<keyword evidence="2" id="KW-0333">Golgi apparatus</keyword>
<feature type="compositionally biased region" description="Basic residues" evidence="4">
    <location>
        <begin position="1"/>
        <end position="11"/>
    </location>
</feature>
<feature type="compositionally biased region" description="Basic and acidic residues" evidence="4">
    <location>
        <begin position="83"/>
        <end position="113"/>
    </location>
</feature>
<dbReference type="KEGG" id="kng:KNAG_0A03170"/>
<dbReference type="GO" id="GO:0006888">
    <property type="term" value="P:endoplasmic reticulum to Golgi vesicle-mediated transport"/>
    <property type="evidence" value="ECO:0007669"/>
    <property type="project" value="EnsemblFungi"/>
</dbReference>
<dbReference type="eggNOG" id="ENOG502RYXN">
    <property type="taxonomic scope" value="Eukaryota"/>
</dbReference>
<dbReference type="InterPro" id="IPR019459">
    <property type="entry name" value="GRAB"/>
</dbReference>
<dbReference type="OrthoDB" id="425925at2759"/>
<dbReference type="EMBL" id="HE978314">
    <property type="protein sequence ID" value="CCK68004.1"/>
    <property type="molecule type" value="Genomic_DNA"/>
</dbReference>
<protein>
    <recommendedName>
        <fullName evidence="5">GRIP domain-containing protein</fullName>
    </recommendedName>
</protein>
<keyword evidence="7" id="KW-1185">Reference proteome</keyword>
<dbReference type="Gene3D" id="1.10.287.1490">
    <property type="match status" value="1"/>
</dbReference>
<dbReference type="RefSeq" id="XP_022462250.1">
    <property type="nucleotide sequence ID" value="XM_022607486.1"/>
</dbReference>
<dbReference type="AlphaFoldDB" id="J7S276"/>
<comment type="subcellular location">
    <subcellularLocation>
        <location evidence="1">Golgi apparatus</location>
    </subcellularLocation>
</comment>
<feature type="compositionally biased region" description="Basic and acidic residues" evidence="4">
    <location>
        <begin position="30"/>
        <end position="40"/>
    </location>
</feature>
<evidence type="ECO:0000256" key="2">
    <source>
        <dbReference type="ARBA" id="ARBA00023034"/>
    </source>
</evidence>
<name>J7S276_HUIN7</name>
<feature type="region of interest" description="Disordered" evidence="4">
    <location>
        <begin position="1"/>
        <end position="113"/>
    </location>
</feature>
<dbReference type="GO" id="GO:0007030">
    <property type="term" value="P:Golgi organization"/>
    <property type="evidence" value="ECO:0007669"/>
    <property type="project" value="TreeGrafter"/>
</dbReference>
<feature type="compositionally biased region" description="Acidic residues" evidence="4">
    <location>
        <begin position="59"/>
        <end position="79"/>
    </location>
</feature>
<feature type="region of interest" description="Disordered" evidence="4">
    <location>
        <begin position="431"/>
        <end position="454"/>
    </location>
</feature>
<keyword evidence="3" id="KW-0175">Coiled coil</keyword>
<dbReference type="HOGENOM" id="CLU_020680_3_1_1"/>
<dbReference type="GO" id="GO:0000139">
    <property type="term" value="C:Golgi membrane"/>
    <property type="evidence" value="ECO:0007669"/>
    <property type="project" value="EnsemblFungi"/>
</dbReference>
<reference evidence="7" key="2">
    <citation type="submission" date="2012-08" db="EMBL/GenBank/DDBJ databases">
        <title>Genome sequence of Kazachstania naganishii.</title>
        <authorList>
            <person name="Gordon J.L."/>
            <person name="Armisen D."/>
            <person name="Proux-Wera E."/>
            <person name="OhEigeartaigh S.S."/>
            <person name="Byrne K.P."/>
            <person name="Wolfe K.H."/>
        </authorList>
    </citation>
    <scope>NUCLEOTIDE SEQUENCE [LARGE SCALE GENOMIC DNA]</scope>
    <source>
        <strain evidence="7">ATCC MYA-139 / BCRC 22969 / CBS 8797 / CCRC 22969 / KCTC 17520 / NBRC 10181 / NCYC 3082</strain>
    </source>
</reference>
<dbReference type="GeneID" id="34523639"/>
<gene>
    <name evidence="6" type="primary">KNAG0A03170</name>
    <name evidence="6" type="ordered locus">KNAG_0A03170</name>
</gene>
<dbReference type="PANTHER" id="PTHR18921">
    <property type="entry name" value="MYOSIN HEAVY CHAIN - RELATED"/>
    <property type="match status" value="1"/>
</dbReference>
<evidence type="ECO:0000259" key="5">
    <source>
        <dbReference type="PROSITE" id="PS50913"/>
    </source>
</evidence>
<dbReference type="OMA" id="QAMHNWE"/>
<accession>J7S276</accession>
<dbReference type="STRING" id="1071383.J7S276"/>
<dbReference type="Pfam" id="PF10375">
    <property type="entry name" value="GRAB"/>
    <property type="match status" value="1"/>
</dbReference>
<proteinExistence type="predicted"/>
<evidence type="ECO:0000256" key="1">
    <source>
        <dbReference type="ARBA" id="ARBA00004555"/>
    </source>
</evidence>
<feature type="compositionally biased region" description="Basic and acidic residues" evidence="4">
    <location>
        <begin position="12"/>
        <end position="23"/>
    </location>
</feature>
<evidence type="ECO:0000313" key="7">
    <source>
        <dbReference type="Proteomes" id="UP000006310"/>
    </source>
</evidence>
<dbReference type="Proteomes" id="UP000006310">
    <property type="component" value="Chromosome 1"/>
</dbReference>
<dbReference type="GO" id="GO:0031267">
    <property type="term" value="F:small GTPase binding"/>
    <property type="evidence" value="ECO:0007669"/>
    <property type="project" value="TreeGrafter"/>
</dbReference>
<evidence type="ECO:0000256" key="3">
    <source>
        <dbReference type="ARBA" id="ARBA00023054"/>
    </source>
</evidence>
<evidence type="ECO:0000313" key="6">
    <source>
        <dbReference type="EMBL" id="CCK68004.1"/>
    </source>
</evidence>
<reference evidence="6 7" key="1">
    <citation type="journal article" date="2011" name="Proc. Natl. Acad. Sci. U.S.A.">
        <title>Evolutionary erosion of yeast sex chromosomes by mating-type switching accidents.</title>
        <authorList>
            <person name="Gordon J.L."/>
            <person name="Armisen D."/>
            <person name="Proux-Wera E."/>
            <person name="Oheigeartaigh S.S."/>
            <person name="Byrne K.P."/>
            <person name="Wolfe K.H."/>
        </authorList>
    </citation>
    <scope>NUCLEOTIDE SEQUENCE [LARGE SCALE GENOMIC DNA]</scope>
    <source>
        <strain evidence="7">ATCC MYA-139 / BCRC 22969 / CBS 8797 / CCRC 22969 / KCTC 17520 / NBRC 10181 / NCYC 3082</strain>
    </source>
</reference>
<feature type="domain" description="GRIP" evidence="5">
    <location>
        <begin position="382"/>
        <end position="433"/>
    </location>
</feature>
<dbReference type="PROSITE" id="PS50913">
    <property type="entry name" value="GRIP"/>
    <property type="match status" value="1"/>
</dbReference>
<dbReference type="PANTHER" id="PTHR18921:SF2">
    <property type="entry name" value="THYROID RECEPTOR-INTERACTING PROTEIN 11"/>
    <property type="match status" value="1"/>
</dbReference>
<evidence type="ECO:0000256" key="4">
    <source>
        <dbReference type="SAM" id="MobiDB-lite"/>
    </source>
</evidence>
<sequence>MGKNKKKGGKAVRHDAKPEEHNEQLIGKAEPAEDPNKEAETPGEIIDGEGQSENSSIPGEDDQDQEEEEKEEENNDEENTSTLEKEIARLKEEHAEQLRMKDTEMEKLRTERDAKESQYNTLLSRISSMKDVFQNLRDSKQELENVQEQLQEYESQNLRLKNKVSSTSKENEELRTTVTTLNKEYDSMESEYENLQKQVTSYERQIEKCEIKLEHATESHSDELNAYIKEIENLTLKIQKLTVALENSHQSISDLKSERQELAHDLATSESTLSNLKQTIADLEATLNTKEESLREDCKDRDLQIKAIRAQLDTALEEKTAQGEQISSLKSQISAMEEEVFLKEKFEKEVKDKTLQIGKLRHEAIILNDHLRKAMGMLKQSSESEMVDKELISNLLISFVSIPRADPKKFEVLQLLSNFLNWDDEKKQQAGLVGGTNSIQKADKNDKGSSMSKTQSFISMWTDFLEKESER</sequence>
<dbReference type="InterPro" id="IPR000237">
    <property type="entry name" value="GRIP_dom"/>
</dbReference>